<reference evidence="2 3" key="1">
    <citation type="journal article" date="2019" name="Int. J. Syst. Evol. Microbiol.">
        <title>The Global Catalogue of Microorganisms (GCM) 10K type strain sequencing project: providing services to taxonomists for standard genome sequencing and annotation.</title>
        <authorList>
            <consortium name="The Broad Institute Genomics Platform"/>
            <consortium name="The Broad Institute Genome Sequencing Center for Infectious Disease"/>
            <person name="Wu L."/>
            <person name="Ma J."/>
        </authorList>
    </citation>
    <scope>NUCLEOTIDE SEQUENCE [LARGE SCALE GENOMIC DNA]</scope>
    <source>
        <strain evidence="2 3">XZYJT29</strain>
    </source>
</reference>
<dbReference type="RefSeq" id="WP_274322726.1">
    <property type="nucleotide sequence ID" value="NZ_CP118158.1"/>
</dbReference>
<dbReference type="AlphaFoldDB" id="A0ABD5Y440"/>
<keyword evidence="3" id="KW-1185">Reference proteome</keyword>
<feature type="region of interest" description="Disordered" evidence="1">
    <location>
        <begin position="24"/>
        <end position="83"/>
    </location>
</feature>
<proteinExistence type="predicted"/>
<evidence type="ECO:0000313" key="2">
    <source>
        <dbReference type="EMBL" id="MFC7141646.1"/>
    </source>
</evidence>
<evidence type="ECO:0000313" key="3">
    <source>
        <dbReference type="Proteomes" id="UP001596432"/>
    </source>
</evidence>
<protein>
    <submittedName>
        <fullName evidence="2">Uncharacterized protein</fullName>
    </submittedName>
</protein>
<organism evidence="2 3">
    <name type="scientific">Halosimplex aquaticum</name>
    <dbReference type="NCBI Taxonomy" id="3026162"/>
    <lineage>
        <taxon>Archaea</taxon>
        <taxon>Methanobacteriati</taxon>
        <taxon>Methanobacteriota</taxon>
        <taxon>Stenosarchaea group</taxon>
        <taxon>Halobacteria</taxon>
        <taxon>Halobacteriales</taxon>
        <taxon>Haloarculaceae</taxon>
        <taxon>Halosimplex</taxon>
    </lineage>
</organism>
<evidence type="ECO:0000256" key="1">
    <source>
        <dbReference type="SAM" id="MobiDB-lite"/>
    </source>
</evidence>
<dbReference type="Proteomes" id="UP001596432">
    <property type="component" value="Unassembled WGS sequence"/>
</dbReference>
<sequence>MTSPRRTFLKRATGALLVGSVTGCLSDGSGTATDPSGGSGDPTDATTDTATATATATDTPTATATDAETATDTPTATPDGSLGNADYAAWLPAPSAYDRGHYTFISIATGALVDLKDSLGDGAVSEFEREARVPGVGSYADASAVHVVANRAMVFETDVAVEDAAAGFEERGLSEAETRHGFTLYTGSGAAALREDALVSAMGQQDAGAAKATVKAIVDAKAGEADRYADVSSACARLTDALGTGHLIRGRTHAPGETFDGAVGGGVAFSVGTQETRVATPVVFREGQANEGPVVEWASGADAFYGQKPGTTVDGRVVTATATVPSADIERFHPQLPGEADRATGQTPTASFEFDYEATGDGVGLLEITHEAGDSIQRSQLFVRGAGFAEVEGAGQTSAGQWQGSASGDDGTVVAGDRVAVGAASDYEISVVWQSSDGDTSSTLMEGEGPDA</sequence>
<dbReference type="PROSITE" id="PS51257">
    <property type="entry name" value="PROKAR_LIPOPROTEIN"/>
    <property type="match status" value="1"/>
</dbReference>
<comment type="caution">
    <text evidence="2">The sequence shown here is derived from an EMBL/GenBank/DDBJ whole genome shotgun (WGS) entry which is preliminary data.</text>
</comment>
<dbReference type="GeneID" id="78821965"/>
<name>A0ABD5Y440_9EURY</name>
<dbReference type="EMBL" id="JBHTAS010000001">
    <property type="protein sequence ID" value="MFC7141646.1"/>
    <property type="molecule type" value="Genomic_DNA"/>
</dbReference>
<gene>
    <name evidence="2" type="ORF">ACFQMA_17635</name>
</gene>
<feature type="compositionally biased region" description="Low complexity" evidence="1">
    <location>
        <begin position="41"/>
        <end position="79"/>
    </location>
</feature>
<dbReference type="InterPro" id="IPR006311">
    <property type="entry name" value="TAT_signal"/>
</dbReference>
<accession>A0ABD5Y440</accession>
<dbReference type="PROSITE" id="PS51318">
    <property type="entry name" value="TAT"/>
    <property type="match status" value="1"/>
</dbReference>